<sequence length="466" mass="52480">MMMDYTLSTSVEDLGQLAALGGSPMVGCSTNNDSGFATRHTVIIEVVEGLEFEGGGDRRYYVKLSLENAQWHTQPSLKSRNPAWREYFIGEFVGTKLESPSIVIRVKYRGRARKHHFGMCKIPLLSVSGTESQDRWYDLNPATATSSTSKQQQRQPKLRLRITCRKCYDKKSEVEVEVQLINSIIGQERDVVARNTAKIAELTAAAGSSRASKSKQKVQKLLREITHANKKIRALQAKKQVLLDKARQRKILLSQSEANFCGQRREELHERLLTIRTKLRREHEAFEFHKRYSGEVEGADKEDWTQNTDELKRRLAYLKNRERAYMALLQEAARREKLDGGSDDHNGSGGGGDEEELFEVLDNATGPMDKMKVVRLRSSKNNAEPAPLAAAMKAAGEKRRPSVVGATASEDLARASSPFPGVPFHGEGDTSFSALKGAKKERLTELLMARHDDDEYNYLEDYNFLI</sequence>
<feature type="coiled-coil region" evidence="1">
    <location>
        <begin position="211"/>
        <end position="245"/>
    </location>
</feature>
<dbReference type="Proteomes" id="UP000011083">
    <property type="component" value="Unassembled WGS sequence"/>
</dbReference>
<dbReference type="CDD" id="cd00030">
    <property type="entry name" value="C2"/>
    <property type="match status" value="1"/>
</dbReference>
<accession>L8GFE2</accession>
<reference evidence="3 4" key="1">
    <citation type="journal article" date="2013" name="Genome Biol.">
        <title>Genome of Acanthamoeba castellanii highlights extensive lateral gene transfer and early evolution of tyrosine kinase signaling.</title>
        <authorList>
            <person name="Clarke M."/>
            <person name="Lohan A.J."/>
            <person name="Liu B."/>
            <person name="Lagkouvardos I."/>
            <person name="Roy S."/>
            <person name="Zafar N."/>
            <person name="Bertelli C."/>
            <person name="Schilde C."/>
            <person name="Kianianmomeni A."/>
            <person name="Burglin T.R."/>
            <person name="Frech C."/>
            <person name="Turcotte B."/>
            <person name="Kopec K.O."/>
            <person name="Synnott J.M."/>
            <person name="Choo C."/>
            <person name="Paponov I."/>
            <person name="Finkler A."/>
            <person name="Soon Heng Tan C."/>
            <person name="Hutchins A.P."/>
            <person name="Weinmeier T."/>
            <person name="Rattei T."/>
            <person name="Chu J.S."/>
            <person name="Gimenez G."/>
            <person name="Irimia M."/>
            <person name="Rigden D.J."/>
            <person name="Fitzpatrick D.A."/>
            <person name="Lorenzo-Morales J."/>
            <person name="Bateman A."/>
            <person name="Chiu C.H."/>
            <person name="Tang P."/>
            <person name="Hegemann P."/>
            <person name="Fromm H."/>
            <person name="Raoult D."/>
            <person name="Greub G."/>
            <person name="Miranda-Saavedra D."/>
            <person name="Chen N."/>
            <person name="Nash P."/>
            <person name="Ginger M.L."/>
            <person name="Horn M."/>
            <person name="Schaap P."/>
            <person name="Caler L."/>
            <person name="Loftus B."/>
        </authorList>
    </citation>
    <scope>NUCLEOTIDE SEQUENCE [LARGE SCALE GENOMIC DNA]</scope>
    <source>
        <strain evidence="3 4">Neff</strain>
    </source>
</reference>
<dbReference type="GeneID" id="14911867"/>
<keyword evidence="1" id="KW-0175">Coiled coil</keyword>
<dbReference type="Gene3D" id="2.60.40.150">
    <property type="entry name" value="C2 domain"/>
    <property type="match status" value="1"/>
</dbReference>
<organism evidence="3 4">
    <name type="scientific">Acanthamoeba castellanii (strain ATCC 30010 / Neff)</name>
    <dbReference type="NCBI Taxonomy" id="1257118"/>
    <lineage>
        <taxon>Eukaryota</taxon>
        <taxon>Amoebozoa</taxon>
        <taxon>Discosea</taxon>
        <taxon>Longamoebia</taxon>
        <taxon>Centramoebida</taxon>
        <taxon>Acanthamoebidae</taxon>
        <taxon>Acanthamoeba</taxon>
    </lineage>
</organism>
<evidence type="ECO:0000313" key="3">
    <source>
        <dbReference type="EMBL" id="ELR11453.1"/>
    </source>
</evidence>
<dbReference type="RefSeq" id="XP_004333466.1">
    <property type="nucleotide sequence ID" value="XM_004333418.1"/>
</dbReference>
<evidence type="ECO:0000256" key="1">
    <source>
        <dbReference type="SAM" id="Coils"/>
    </source>
</evidence>
<evidence type="ECO:0000313" key="4">
    <source>
        <dbReference type="Proteomes" id="UP000011083"/>
    </source>
</evidence>
<gene>
    <name evidence="3" type="ORF">ACA1_121710</name>
</gene>
<protein>
    <submittedName>
        <fullName evidence="3">C2 domain containing protein</fullName>
    </submittedName>
</protein>
<dbReference type="EMBL" id="KB008151">
    <property type="protein sequence ID" value="ELR11453.1"/>
    <property type="molecule type" value="Genomic_DNA"/>
</dbReference>
<dbReference type="AlphaFoldDB" id="L8GFE2"/>
<feature type="domain" description="C2" evidence="2">
    <location>
        <begin position="20"/>
        <end position="137"/>
    </location>
</feature>
<dbReference type="Pfam" id="PF00168">
    <property type="entry name" value="C2"/>
    <property type="match status" value="1"/>
</dbReference>
<dbReference type="VEuPathDB" id="AmoebaDB:ACA1_121710"/>
<keyword evidence="4" id="KW-1185">Reference proteome</keyword>
<dbReference type="PROSITE" id="PS50004">
    <property type="entry name" value="C2"/>
    <property type="match status" value="1"/>
</dbReference>
<name>L8GFE2_ACACF</name>
<dbReference type="InterPro" id="IPR000008">
    <property type="entry name" value="C2_dom"/>
</dbReference>
<dbReference type="SUPFAM" id="SSF49562">
    <property type="entry name" value="C2 domain (Calcium/lipid-binding domain, CaLB)"/>
    <property type="match status" value="1"/>
</dbReference>
<dbReference type="KEGG" id="acan:ACA1_121710"/>
<dbReference type="STRING" id="1257118.L8GFE2"/>
<proteinExistence type="predicted"/>
<dbReference type="InterPro" id="IPR035892">
    <property type="entry name" value="C2_domain_sf"/>
</dbReference>
<evidence type="ECO:0000259" key="2">
    <source>
        <dbReference type="PROSITE" id="PS50004"/>
    </source>
</evidence>